<reference evidence="2" key="1">
    <citation type="journal article" date="2023" name="Nat. Plants">
        <title>Single-cell RNA sequencing provides a high-resolution roadmap for understanding the multicellular compartmentation of specialized metabolism.</title>
        <authorList>
            <person name="Sun S."/>
            <person name="Shen X."/>
            <person name="Li Y."/>
            <person name="Li Y."/>
            <person name="Wang S."/>
            <person name="Li R."/>
            <person name="Zhang H."/>
            <person name="Shen G."/>
            <person name="Guo B."/>
            <person name="Wei J."/>
            <person name="Xu J."/>
            <person name="St-Pierre B."/>
            <person name="Chen S."/>
            <person name="Sun C."/>
        </authorList>
    </citation>
    <scope>NUCLEOTIDE SEQUENCE [LARGE SCALE GENOMIC DNA]</scope>
</reference>
<keyword evidence="2" id="KW-1185">Reference proteome</keyword>
<name>A0ACC0BDU7_CATRO</name>
<gene>
    <name evidence="1" type="ORF">M9H77_11158</name>
</gene>
<evidence type="ECO:0000313" key="2">
    <source>
        <dbReference type="Proteomes" id="UP001060085"/>
    </source>
</evidence>
<evidence type="ECO:0000313" key="1">
    <source>
        <dbReference type="EMBL" id="KAI5670794.1"/>
    </source>
</evidence>
<accession>A0ACC0BDU7</accession>
<protein>
    <submittedName>
        <fullName evidence="1">Uncharacterized protein</fullName>
    </submittedName>
</protein>
<sequence>MENFEETNNMSFVDVEEFNCNVINHSLCIGDDSILLKCLEEEVTAVVETSIEDSLVGSIVLFEEDAFKLYNDHAFRLGPSVRKGNQKFRAGCKTKYLKQFYYYKQGMKSDKEKGKRTYTKVDFRTGFKAMIKLPGAGQLTDMMALYAFSEASYKNNVGYLQELKDSGGSIAAGLRVLKKQVGGSQFVGFTSRDAYNILRPKNLDWGDANSLIQIFRWRKENEDDFYFDFEVDSIPSFQTLAFEKWCSTFSKDFSFGGVLSSQRSEATNHAISRRLSKITCAMFVGYLMKLFLNGGAMQTWKIFVVRNHANEVYITGAYRLFEEQFMKFSEYCQGLVDIAGYSAWRREMLRKFSDLISTIKLNINTGEGIEEGFRMMKAKIASEVEPYYVDNSDNDVGSSNIKDSVGRRAKGEHNIRKKNIVQINCNQARGKRKCALTYTSRI</sequence>
<dbReference type="EMBL" id="CM044703">
    <property type="protein sequence ID" value="KAI5670794.1"/>
    <property type="molecule type" value="Genomic_DNA"/>
</dbReference>
<proteinExistence type="predicted"/>
<organism evidence="1 2">
    <name type="scientific">Catharanthus roseus</name>
    <name type="common">Madagascar periwinkle</name>
    <name type="synonym">Vinca rosea</name>
    <dbReference type="NCBI Taxonomy" id="4058"/>
    <lineage>
        <taxon>Eukaryota</taxon>
        <taxon>Viridiplantae</taxon>
        <taxon>Streptophyta</taxon>
        <taxon>Embryophyta</taxon>
        <taxon>Tracheophyta</taxon>
        <taxon>Spermatophyta</taxon>
        <taxon>Magnoliopsida</taxon>
        <taxon>eudicotyledons</taxon>
        <taxon>Gunneridae</taxon>
        <taxon>Pentapetalae</taxon>
        <taxon>asterids</taxon>
        <taxon>lamiids</taxon>
        <taxon>Gentianales</taxon>
        <taxon>Apocynaceae</taxon>
        <taxon>Rauvolfioideae</taxon>
        <taxon>Vinceae</taxon>
        <taxon>Catharanthinae</taxon>
        <taxon>Catharanthus</taxon>
    </lineage>
</organism>
<dbReference type="Proteomes" id="UP001060085">
    <property type="component" value="Linkage Group LG03"/>
</dbReference>
<comment type="caution">
    <text evidence="1">The sequence shown here is derived from an EMBL/GenBank/DDBJ whole genome shotgun (WGS) entry which is preliminary data.</text>
</comment>